<keyword evidence="2" id="KW-0812">Transmembrane</keyword>
<protein>
    <submittedName>
        <fullName evidence="3">Uncharacterized protein</fullName>
    </submittedName>
</protein>
<gene>
    <name evidence="3" type="ORF">B0H17DRAFT_1149856</name>
</gene>
<name>A0AAD7BY79_MYCRO</name>
<dbReference type="AlphaFoldDB" id="A0AAD7BY79"/>
<evidence type="ECO:0000256" key="1">
    <source>
        <dbReference type="SAM" id="MobiDB-lite"/>
    </source>
</evidence>
<feature type="region of interest" description="Disordered" evidence="1">
    <location>
        <begin position="131"/>
        <end position="153"/>
    </location>
</feature>
<keyword evidence="2" id="KW-0472">Membrane</keyword>
<feature type="transmembrane region" description="Helical" evidence="2">
    <location>
        <begin position="42"/>
        <end position="65"/>
    </location>
</feature>
<reference evidence="3" key="1">
    <citation type="submission" date="2023-03" db="EMBL/GenBank/DDBJ databases">
        <title>Massive genome expansion in bonnet fungi (Mycena s.s.) driven by repeated elements and novel gene families across ecological guilds.</title>
        <authorList>
            <consortium name="Lawrence Berkeley National Laboratory"/>
            <person name="Harder C.B."/>
            <person name="Miyauchi S."/>
            <person name="Viragh M."/>
            <person name="Kuo A."/>
            <person name="Thoen E."/>
            <person name="Andreopoulos B."/>
            <person name="Lu D."/>
            <person name="Skrede I."/>
            <person name="Drula E."/>
            <person name="Henrissat B."/>
            <person name="Morin E."/>
            <person name="Kohler A."/>
            <person name="Barry K."/>
            <person name="LaButti K."/>
            <person name="Morin E."/>
            <person name="Salamov A."/>
            <person name="Lipzen A."/>
            <person name="Mereny Z."/>
            <person name="Hegedus B."/>
            <person name="Baldrian P."/>
            <person name="Stursova M."/>
            <person name="Weitz H."/>
            <person name="Taylor A."/>
            <person name="Grigoriev I.V."/>
            <person name="Nagy L.G."/>
            <person name="Martin F."/>
            <person name="Kauserud H."/>
        </authorList>
    </citation>
    <scope>NUCLEOTIDE SEQUENCE</scope>
    <source>
        <strain evidence="3">CBHHK067</strain>
    </source>
</reference>
<evidence type="ECO:0000313" key="4">
    <source>
        <dbReference type="Proteomes" id="UP001221757"/>
    </source>
</evidence>
<proteinExistence type="predicted"/>
<evidence type="ECO:0000256" key="2">
    <source>
        <dbReference type="SAM" id="Phobius"/>
    </source>
</evidence>
<keyword evidence="2" id="KW-1133">Transmembrane helix</keyword>
<evidence type="ECO:0000313" key="3">
    <source>
        <dbReference type="EMBL" id="KAJ7633936.1"/>
    </source>
</evidence>
<accession>A0AAD7BY79</accession>
<dbReference type="Proteomes" id="UP001221757">
    <property type="component" value="Unassembled WGS sequence"/>
</dbReference>
<keyword evidence="4" id="KW-1185">Reference proteome</keyword>
<organism evidence="3 4">
    <name type="scientific">Mycena rosella</name>
    <name type="common">Pink bonnet</name>
    <name type="synonym">Agaricus rosellus</name>
    <dbReference type="NCBI Taxonomy" id="1033263"/>
    <lineage>
        <taxon>Eukaryota</taxon>
        <taxon>Fungi</taxon>
        <taxon>Dikarya</taxon>
        <taxon>Basidiomycota</taxon>
        <taxon>Agaricomycotina</taxon>
        <taxon>Agaricomycetes</taxon>
        <taxon>Agaricomycetidae</taxon>
        <taxon>Agaricales</taxon>
        <taxon>Marasmiineae</taxon>
        <taxon>Mycenaceae</taxon>
        <taxon>Mycena</taxon>
    </lineage>
</organism>
<feature type="compositionally biased region" description="Low complexity" evidence="1">
    <location>
        <begin position="141"/>
        <end position="153"/>
    </location>
</feature>
<dbReference type="EMBL" id="JARKIE010000483">
    <property type="protein sequence ID" value="KAJ7633936.1"/>
    <property type="molecule type" value="Genomic_DNA"/>
</dbReference>
<sequence>MHPVRCLKPIKILSPPAVSSPPTPFDLQAHVMQTQAHAFKPAGYLFLSGLFLIVIASLSAPSLSATNLQPKSGRQSTISESDISTCGPKVTAKVLAGGSLEGPPTGCFIGSASPLAIARALRARDAQSLGDGLVSSERDPSGSWSIESGSRSL</sequence>
<comment type="caution">
    <text evidence="3">The sequence shown here is derived from an EMBL/GenBank/DDBJ whole genome shotgun (WGS) entry which is preliminary data.</text>
</comment>